<dbReference type="EMBL" id="CP036263">
    <property type="protein sequence ID" value="QDT01013.1"/>
    <property type="molecule type" value="Genomic_DNA"/>
</dbReference>
<dbReference type="OrthoDB" id="9806869at2"/>
<dbReference type="KEGG" id="amob:HG15A2_43550"/>
<gene>
    <name evidence="1" type="ORF">HG15A2_43550</name>
</gene>
<evidence type="ECO:0008006" key="3">
    <source>
        <dbReference type="Google" id="ProtNLM"/>
    </source>
</evidence>
<proteinExistence type="predicted"/>
<organism evidence="1 2">
    <name type="scientific">Adhaeretor mobilis</name>
    <dbReference type="NCBI Taxonomy" id="1930276"/>
    <lineage>
        <taxon>Bacteria</taxon>
        <taxon>Pseudomonadati</taxon>
        <taxon>Planctomycetota</taxon>
        <taxon>Planctomycetia</taxon>
        <taxon>Pirellulales</taxon>
        <taxon>Lacipirellulaceae</taxon>
        <taxon>Adhaeretor</taxon>
    </lineage>
</organism>
<evidence type="ECO:0000313" key="2">
    <source>
        <dbReference type="Proteomes" id="UP000319852"/>
    </source>
</evidence>
<sequence length="131" mass="15063">MEETNRISGEVVDAAIAIHREVGPGLLESVYEVVLYHELKQRELACERQVAIAIEYRGLRFDEGYRIDLLVENRIVIEIKSIEQVNPVHKKQLLTYLRLTKHPLGLLLNFNVNLMKDGITRIVNGINDSDR</sequence>
<dbReference type="Pfam" id="PF13366">
    <property type="entry name" value="PDDEXK_3"/>
    <property type="match status" value="1"/>
</dbReference>
<evidence type="ECO:0000313" key="1">
    <source>
        <dbReference type="EMBL" id="QDT01013.1"/>
    </source>
</evidence>
<protein>
    <recommendedName>
        <fullName evidence="3">GxxExxY protein</fullName>
    </recommendedName>
</protein>
<keyword evidence="2" id="KW-1185">Reference proteome</keyword>
<dbReference type="NCBIfam" id="TIGR04256">
    <property type="entry name" value="GxxExxY"/>
    <property type="match status" value="1"/>
</dbReference>
<dbReference type="Gene3D" id="3.90.320.10">
    <property type="match status" value="1"/>
</dbReference>
<accession>A0A517N1K6</accession>
<dbReference type="RefSeq" id="WP_145062902.1">
    <property type="nucleotide sequence ID" value="NZ_CP036263.1"/>
</dbReference>
<name>A0A517N1K6_9BACT</name>
<dbReference type="InterPro" id="IPR026350">
    <property type="entry name" value="GxxExxY"/>
</dbReference>
<dbReference type="InterPro" id="IPR011604">
    <property type="entry name" value="PDDEXK-like_dom_sf"/>
</dbReference>
<dbReference type="AlphaFoldDB" id="A0A517N1K6"/>
<reference evidence="1 2" key="1">
    <citation type="submission" date="2019-02" db="EMBL/GenBank/DDBJ databases">
        <title>Deep-cultivation of Planctomycetes and their phenomic and genomic characterization uncovers novel biology.</title>
        <authorList>
            <person name="Wiegand S."/>
            <person name="Jogler M."/>
            <person name="Boedeker C."/>
            <person name="Pinto D."/>
            <person name="Vollmers J."/>
            <person name="Rivas-Marin E."/>
            <person name="Kohn T."/>
            <person name="Peeters S.H."/>
            <person name="Heuer A."/>
            <person name="Rast P."/>
            <person name="Oberbeckmann S."/>
            <person name="Bunk B."/>
            <person name="Jeske O."/>
            <person name="Meyerdierks A."/>
            <person name="Storesund J.E."/>
            <person name="Kallscheuer N."/>
            <person name="Luecker S."/>
            <person name="Lage O.M."/>
            <person name="Pohl T."/>
            <person name="Merkel B.J."/>
            <person name="Hornburger P."/>
            <person name="Mueller R.-W."/>
            <person name="Bruemmer F."/>
            <person name="Labrenz M."/>
            <person name="Spormann A.M."/>
            <person name="Op den Camp H."/>
            <person name="Overmann J."/>
            <person name="Amann R."/>
            <person name="Jetten M.S.M."/>
            <person name="Mascher T."/>
            <person name="Medema M.H."/>
            <person name="Devos D.P."/>
            <person name="Kaster A.-K."/>
            <person name="Ovreas L."/>
            <person name="Rohde M."/>
            <person name="Galperin M.Y."/>
            <person name="Jogler C."/>
        </authorList>
    </citation>
    <scope>NUCLEOTIDE SEQUENCE [LARGE SCALE GENOMIC DNA]</scope>
    <source>
        <strain evidence="1 2">HG15A2</strain>
    </source>
</reference>
<dbReference type="Proteomes" id="UP000319852">
    <property type="component" value="Chromosome"/>
</dbReference>